<dbReference type="AlphaFoldDB" id="A0A1M7S5R4"/>
<sequence>MHIKLQDVSVNYSGKKVLKGITTTFETGNIVMIIGRNGSGKSTLLKVLAGLIDFAGQIIIPGKYSDISELTGYVFQNPETQIVGSTVFEDVIFGLENIGLSKTEMETRAKYVLDLLELSELKFFDPYYLSGGQKQRLAIASVLALNPEFLLLDEVTAMLDKNGKREVLNAVLKLKETNKGVLVATHEINLFLPYVDRCIYIEDGKIAFDGNPHDGAELYRKAATEKFKKMQV</sequence>
<dbReference type="SUPFAM" id="SSF52540">
    <property type="entry name" value="P-loop containing nucleoside triphosphate hydrolases"/>
    <property type="match status" value="1"/>
</dbReference>
<evidence type="ECO:0000256" key="3">
    <source>
        <dbReference type="ARBA" id="ARBA00022741"/>
    </source>
</evidence>
<dbReference type="GO" id="GO:0005524">
    <property type="term" value="F:ATP binding"/>
    <property type="evidence" value="ECO:0007669"/>
    <property type="project" value="UniProtKB-KW"/>
</dbReference>
<feature type="domain" description="ABC transporter" evidence="5">
    <location>
        <begin position="3"/>
        <end position="228"/>
    </location>
</feature>
<dbReference type="STRING" id="1121883.SAMN02745226_00526"/>
<evidence type="ECO:0000313" key="6">
    <source>
        <dbReference type="EMBL" id="SHN53798.1"/>
    </source>
</evidence>
<dbReference type="InterPro" id="IPR017871">
    <property type="entry name" value="ABC_transporter-like_CS"/>
</dbReference>
<reference evidence="7" key="1">
    <citation type="submission" date="2016-12" db="EMBL/GenBank/DDBJ databases">
        <authorList>
            <person name="Varghese N."/>
            <person name="Submissions S."/>
        </authorList>
    </citation>
    <scope>NUCLEOTIDE SEQUENCE [LARGE SCALE GENOMIC DNA]</scope>
    <source>
        <strain evidence="7">DSM 13020</strain>
    </source>
</reference>
<dbReference type="Gene3D" id="3.40.50.300">
    <property type="entry name" value="P-loop containing nucleotide triphosphate hydrolases"/>
    <property type="match status" value="1"/>
</dbReference>
<dbReference type="InterPro" id="IPR003439">
    <property type="entry name" value="ABC_transporter-like_ATP-bd"/>
</dbReference>
<accession>A0A1M7S5R4</accession>
<dbReference type="Pfam" id="PF00005">
    <property type="entry name" value="ABC_tran"/>
    <property type="match status" value="1"/>
</dbReference>
<protein>
    <submittedName>
        <fullName evidence="6">Energy-coupling factor transport system ATP-binding protein</fullName>
    </submittedName>
</protein>
<dbReference type="PROSITE" id="PS50893">
    <property type="entry name" value="ABC_TRANSPORTER_2"/>
    <property type="match status" value="1"/>
</dbReference>
<dbReference type="GO" id="GO:0043190">
    <property type="term" value="C:ATP-binding cassette (ABC) transporter complex"/>
    <property type="evidence" value="ECO:0007669"/>
    <property type="project" value="TreeGrafter"/>
</dbReference>
<organism evidence="6 7">
    <name type="scientific">Fervidobacterium gondwanense DSM 13020</name>
    <dbReference type="NCBI Taxonomy" id="1121883"/>
    <lineage>
        <taxon>Bacteria</taxon>
        <taxon>Thermotogati</taxon>
        <taxon>Thermotogota</taxon>
        <taxon>Thermotogae</taxon>
        <taxon>Thermotogales</taxon>
        <taxon>Fervidobacteriaceae</taxon>
        <taxon>Fervidobacterium</taxon>
    </lineage>
</organism>
<dbReference type="EMBL" id="FRDJ01000002">
    <property type="protein sequence ID" value="SHN53798.1"/>
    <property type="molecule type" value="Genomic_DNA"/>
</dbReference>
<dbReference type="PANTHER" id="PTHR43553">
    <property type="entry name" value="HEAVY METAL TRANSPORTER"/>
    <property type="match status" value="1"/>
</dbReference>
<keyword evidence="3" id="KW-0547">Nucleotide-binding</keyword>
<dbReference type="Proteomes" id="UP000184207">
    <property type="component" value="Unassembled WGS sequence"/>
</dbReference>
<dbReference type="OrthoDB" id="9784332at2"/>
<dbReference type="SMART" id="SM00382">
    <property type="entry name" value="AAA"/>
    <property type="match status" value="1"/>
</dbReference>
<comment type="similarity">
    <text evidence="1">Belongs to the ABC transporter superfamily.</text>
</comment>
<dbReference type="GO" id="GO:0042626">
    <property type="term" value="F:ATPase-coupled transmembrane transporter activity"/>
    <property type="evidence" value="ECO:0007669"/>
    <property type="project" value="TreeGrafter"/>
</dbReference>
<dbReference type="InterPro" id="IPR015856">
    <property type="entry name" value="ABC_transpr_CbiO/EcfA_su"/>
</dbReference>
<dbReference type="InterPro" id="IPR003593">
    <property type="entry name" value="AAA+_ATPase"/>
</dbReference>
<keyword evidence="4 6" id="KW-0067">ATP-binding</keyword>
<evidence type="ECO:0000313" key="7">
    <source>
        <dbReference type="Proteomes" id="UP000184207"/>
    </source>
</evidence>
<keyword evidence="2" id="KW-0813">Transport</keyword>
<evidence type="ECO:0000256" key="1">
    <source>
        <dbReference type="ARBA" id="ARBA00005417"/>
    </source>
</evidence>
<dbReference type="PROSITE" id="PS00211">
    <property type="entry name" value="ABC_TRANSPORTER_1"/>
    <property type="match status" value="1"/>
</dbReference>
<evidence type="ECO:0000256" key="4">
    <source>
        <dbReference type="ARBA" id="ARBA00022840"/>
    </source>
</evidence>
<dbReference type="CDD" id="cd03225">
    <property type="entry name" value="ABC_cobalt_CbiO_domain1"/>
    <property type="match status" value="1"/>
</dbReference>
<evidence type="ECO:0000256" key="2">
    <source>
        <dbReference type="ARBA" id="ARBA00022448"/>
    </source>
</evidence>
<dbReference type="RefSeq" id="WP_072758052.1">
    <property type="nucleotide sequence ID" value="NZ_FRDJ01000002.1"/>
</dbReference>
<dbReference type="PANTHER" id="PTHR43553:SF24">
    <property type="entry name" value="ENERGY-COUPLING FACTOR TRANSPORTER ATP-BINDING PROTEIN ECFA1"/>
    <property type="match status" value="1"/>
</dbReference>
<dbReference type="GO" id="GO:0016887">
    <property type="term" value="F:ATP hydrolysis activity"/>
    <property type="evidence" value="ECO:0007669"/>
    <property type="project" value="InterPro"/>
</dbReference>
<proteinExistence type="inferred from homology"/>
<dbReference type="InterPro" id="IPR050095">
    <property type="entry name" value="ECF_ABC_transporter_ATP-bd"/>
</dbReference>
<gene>
    <name evidence="6" type="ORF">SAMN02745226_00526</name>
</gene>
<evidence type="ECO:0000259" key="5">
    <source>
        <dbReference type="PROSITE" id="PS50893"/>
    </source>
</evidence>
<dbReference type="InterPro" id="IPR027417">
    <property type="entry name" value="P-loop_NTPase"/>
</dbReference>
<keyword evidence="7" id="KW-1185">Reference proteome</keyword>
<name>A0A1M7S5R4_FERGO</name>